<name>A0A6P8DNR9_PUNGR</name>
<feature type="region of interest" description="Disordered" evidence="1">
    <location>
        <begin position="25"/>
        <end position="57"/>
    </location>
</feature>
<reference evidence="2" key="1">
    <citation type="journal article" date="2020" name="Plant Biotechnol. J.">
        <title>The pomegranate (Punica granatum L.) draft genome dissects genetic divergence between soft- and hard-seeded cultivars.</title>
        <authorList>
            <person name="Luo X."/>
            <person name="Li H."/>
            <person name="Wu Z."/>
            <person name="Yao W."/>
            <person name="Zhao P."/>
            <person name="Cao D."/>
            <person name="Yu H."/>
            <person name="Li K."/>
            <person name="Poudel K."/>
            <person name="Zhao D."/>
            <person name="Zhang F."/>
            <person name="Xia X."/>
            <person name="Chen L."/>
            <person name="Wang Q."/>
            <person name="Jing D."/>
            <person name="Cao S."/>
        </authorList>
    </citation>
    <scope>NUCLEOTIDE SEQUENCE [LARGE SCALE GENOMIC DNA]</scope>
</reference>
<proteinExistence type="predicted"/>
<dbReference type="RefSeq" id="XP_031396069.1">
    <property type="nucleotide sequence ID" value="XM_031540209.1"/>
</dbReference>
<protein>
    <submittedName>
        <fullName evidence="3 4">Uncharacterized protein LOC116207304 isoform X1</fullName>
    </submittedName>
</protein>
<dbReference type="Proteomes" id="UP000515151">
    <property type="component" value="Chromosome 5"/>
</dbReference>
<evidence type="ECO:0000313" key="4">
    <source>
        <dbReference type="RefSeq" id="XP_031396069.1"/>
    </source>
</evidence>
<sequence length="202" mass="23341">MSDLARKGNLHPDWEKSPPTYLPIYCSSMPSSSHSQHGSSPRPSPSIGETNPNRPFIATAVGVPDMAPFSAFQPYVATSRPRTTYPPQASPFPPQTPTSSRGSCMPPTPPNGGIGKDYLMRERKDGLYPSNCRIKYIVRIMHKNYTDPWPLWSEIPKLIRELWFKMWKNYVCWDPWYEEQMWRAFNARGGKRLRQIFYEALW</sequence>
<dbReference type="AlphaFoldDB" id="A0A6P8DNR9"/>
<feature type="compositionally biased region" description="Low complexity" evidence="1">
    <location>
        <begin position="27"/>
        <end position="41"/>
    </location>
</feature>
<dbReference type="RefSeq" id="XP_031396068.1">
    <property type="nucleotide sequence ID" value="XM_031540208.1"/>
</dbReference>
<keyword evidence="2" id="KW-1185">Reference proteome</keyword>
<accession>A0A6P8DNR9</accession>
<dbReference type="GeneID" id="116207304"/>
<gene>
    <name evidence="3 4 5 6" type="primary">LOC116207304</name>
</gene>
<organism evidence="2 4">
    <name type="scientific">Punica granatum</name>
    <name type="common">Pomegranate</name>
    <dbReference type="NCBI Taxonomy" id="22663"/>
    <lineage>
        <taxon>Eukaryota</taxon>
        <taxon>Viridiplantae</taxon>
        <taxon>Streptophyta</taxon>
        <taxon>Embryophyta</taxon>
        <taxon>Tracheophyta</taxon>
        <taxon>Spermatophyta</taxon>
        <taxon>Magnoliopsida</taxon>
        <taxon>eudicotyledons</taxon>
        <taxon>Gunneridae</taxon>
        <taxon>Pentapetalae</taxon>
        <taxon>rosids</taxon>
        <taxon>malvids</taxon>
        <taxon>Myrtales</taxon>
        <taxon>Lythraceae</taxon>
        <taxon>Punica</taxon>
    </lineage>
</organism>
<evidence type="ECO:0000313" key="3">
    <source>
        <dbReference type="RefSeq" id="XP_031396068.1"/>
    </source>
</evidence>
<feature type="region of interest" description="Disordered" evidence="1">
    <location>
        <begin position="80"/>
        <end position="115"/>
    </location>
</feature>
<evidence type="ECO:0000256" key="1">
    <source>
        <dbReference type="SAM" id="MobiDB-lite"/>
    </source>
</evidence>
<reference evidence="3 4" key="2">
    <citation type="submission" date="2025-04" db="UniProtKB">
        <authorList>
            <consortium name="RefSeq"/>
        </authorList>
    </citation>
    <scope>IDENTIFICATION</scope>
    <source>
        <tissue evidence="3 4">Leaf</tissue>
    </source>
</reference>
<evidence type="ECO:0000313" key="2">
    <source>
        <dbReference type="Proteomes" id="UP000515151"/>
    </source>
</evidence>
<evidence type="ECO:0000313" key="6">
    <source>
        <dbReference type="RefSeq" id="XP_031396071.1"/>
    </source>
</evidence>
<dbReference type="OrthoDB" id="1435984at2759"/>
<evidence type="ECO:0000313" key="5">
    <source>
        <dbReference type="RefSeq" id="XP_031396070.1"/>
    </source>
</evidence>
<dbReference type="RefSeq" id="XP_031396070.1">
    <property type="nucleotide sequence ID" value="XM_031540210.1"/>
</dbReference>
<dbReference type="RefSeq" id="XP_031396071.1">
    <property type="nucleotide sequence ID" value="XM_031540211.1"/>
</dbReference>